<feature type="non-terminal residue" evidence="2">
    <location>
        <position position="1"/>
    </location>
</feature>
<dbReference type="InterPro" id="IPR029058">
    <property type="entry name" value="AB_hydrolase_fold"/>
</dbReference>
<proteinExistence type="predicted"/>
<dbReference type="EMBL" id="JAJSOF020000015">
    <property type="protein sequence ID" value="KAJ4441213.1"/>
    <property type="molecule type" value="Genomic_DNA"/>
</dbReference>
<dbReference type="SUPFAM" id="SSF53474">
    <property type="entry name" value="alpha/beta-Hydrolases"/>
    <property type="match status" value="1"/>
</dbReference>
<accession>A0ABQ8T5J0</accession>
<keyword evidence="3" id="KW-1185">Reference proteome</keyword>
<reference evidence="2 3" key="1">
    <citation type="journal article" date="2022" name="Allergy">
        <title>Genome assembly and annotation of Periplaneta americana reveal a comprehensive cockroach allergen profile.</title>
        <authorList>
            <person name="Wang L."/>
            <person name="Xiong Q."/>
            <person name="Saelim N."/>
            <person name="Wang L."/>
            <person name="Nong W."/>
            <person name="Wan A.T."/>
            <person name="Shi M."/>
            <person name="Liu X."/>
            <person name="Cao Q."/>
            <person name="Hui J.H.L."/>
            <person name="Sookrung N."/>
            <person name="Leung T.F."/>
            <person name="Tungtrongchitr A."/>
            <person name="Tsui S.K.W."/>
        </authorList>
    </citation>
    <scope>NUCLEOTIDE SEQUENCE [LARGE SCALE GENOMIC DNA]</scope>
    <source>
        <strain evidence="2">PWHHKU_190912</strain>
    </source>
</reference>
<protein>
    <recommendedName>
        <fullName evidence="1">AB hydrolase-1 domain-containing protein</fullName>
    </recommendedName>
</protein>
<organism evidence="2 3">
    <name type="scientific">Periplaneta americana</name>
    <name type="common">American cockroach</name>
    <name type="synonym">Blatta americana</name>
    <dbReference type="NCBI Taxonomy" id="6978"/>
    <lineage>
        <taxon>Eukaryota</taxon>
        <taxon>Metazoa</taxon>
        <taxon>Ecdysozoa</taxon>
        <taxon>Arthropoda</taxon>
        <taxon>Hexapoda</taxon>
        <taxon>Insecta</taxon>
        <taxon>Pterygota</taxon>
        <taxon>Neoptera</taxon>
        <taxon>Polyneoptera</taxon>
        <taxon>Dictyoptera</taxon>
        <taxon>Blattodea</taxon>
        <taxon>Blattoidea</taxon>
        <taxon>Blattidae</taxon>
        <taxon>Blattinae</taxon>
        <taxon>Periplaneta</taxon>
    </lineage>
</organism>
<evidence type="ECO:0000313" key="3">
    <source>
        <dbReference type="Proteomes" id="UP001148838"/>
    </source>
</evidence>
<sequence length="290" mass="33180">KWPRIEDLKNPDKLGLTATRNFYITTDDDITLGMWHVLPSSLVNDSVNASNAFYEEMLGHGEPIIVYMHGNSGSRGSAHRLELYTLLRNLNYHVIAFDYRSYGDSSPDSPSEMGVVADGKYVYKWVQERAKKSPLYVWGHSLGTGVSSHALSLLTQEGMNADGLILESPFNNLRDELKEHPFSKLYRQLPWFEYFFVDPVGENKLLFETDKHLGVIKAPVLILHAEDDMVVPFRLGKRLYNTALQIRPKDAGPLEFVPFDKKHKLGHKFICRYPDLPQIVARFVEQKKLD</sequence>
<evidence type="ECO:0000259" key="1">
    <source>
        <dbReference type="Pfam" id="PF00561"/>
    </source>
</evidence>
<dbReference type="PANTHER" id="PTHR12277:SF194">
    <property type="entry name" value="FI04476P"/>
    <property type="match status" value="1"/>
</dbReference>
<evidence type="ECO:0000313" key="2">
    <source>
        <dbReference type="EMBL" id="KAJ4441213.1"/>
    </source>
</evidence>
<dbReference type="InterPro" id="IPR000073">
    <property type="entry name" value="AB_hydrolase_1"/>
</dbReference>
<dbReference type="Proteomes" id="UP001148838">
    <property type="component" value="Unassembled WGS sequence"/>
</dbReference>
<dbReference type="Pfam" id="PF00561">
    <property type="entry name" value="Abhydrolase_1"/>
    <property type="match status" value="1"/>
</dbReference>
<gene>
    <name evidence="2" type="ORF">ANN_11064</name>
</gene>
<comment type="caution">
    <text evidence="2">The sequence shown here is derived from an EMBL/GenBank/DDBJ whole genome shotgun (WGS) entry which is preliminary data.</text>
</comment>
<name>A0ABQ8T5J0_PERAM</name>
<dbReference type="PANTHER" id="PTHR12277">
    <property type="entry name" value="ALPHA/BETA HYDROLASE DOMAIN-CONTAINING PROTEIN"/>
    <property type="match status" value="1"/>
</dbReference>
<dbReference type="Gene3D" id="3.40.50.1820">
    <property type="entry name" value="alpha/beta hydrolase"/>
    <property type="match status" value="1"/>
</dbReference>
<feature type="domain" description="AB hydrolase-1" evidence="1">
    <location>
        <begin position="63"/>
        <end position="169"/>
    </location>
</feature>